<feature type="binding site" evidence="4">
    <location>
        <position position="191"/>
    </location>
    <ligand>
        <name>substrate</name>
    </ligand>
</feature>
<comment type="function">
    <text evidence="4">Catalyzes the reversible phosphorylation of S-methyl-5'-thioadenosine (MTA) to adenine and 5-methylthioribose-1-phosphate. Involved in the breakdown of MTA, a major by-product of polyamine biosynthesis. Responsible for the first step in the methionine salvage pathway after MTA has been generated from S-adenosylmethionine. Has broad substrate specificity with 6-aminopurine nucleosides as preferred substrates.</text>
</comment>
<dbReference type="EC" id="2.4.2.28" evidence="4"/>
<feature type="binding site" evidence="4">
    <location>
        <position position="13"/>
    </location>
    <ligand>
        <name>phosphate</name>
        <dbReference type="ChEBI" id="CHEBI:43474"/>
    </ligand>
</feature>
<evidence type="ECO:0000313" key="7">
    <source>
        <dbReference type="Proteomes" id="UP001153737"/>
    </source>
</evidence>
<dbReference type="PROSITE" id="PS01240">
    <property type="entry name" value="PNP_MTAP_2"/>
    <property type="match status" value="1"/>
</dbReference>
<dbReference type="CDD" id="cd09010">
    <property type="entry name" value="MTAP_SsMTAPII_like_MTIP"/>
    <property type="match status" value="1"/>
</dbReference>
<comment type="pathway">
    <text evidence="4">Amino-acid biosynthesis; L-methionine biosynthesis via salvage pathway; S-methyl-5-thio-alpha-D-ribose 1-phosphate from S-methyl-5'-thioadenosine (phosphorylase route): step 1/1.</text>
</comment>
<dbReference type="PANTHER" id="PTHR42679:SF2">
    <property type="entry name" value="S-METHYL-5'-THIOADENOSINE PHOSPHORYLASE"/>
    <property type="match status" value="1"/>
</dbReference>
<feature type="binding site" evidence="4">
    <location>
        <begin position="88"/>
        <end position="89"/>
    </location>
    <ligand>
        <name>phosphate</name>
        <dbReference type="ChEBI" id="CHEBI:43474"/>
    </ligand>
</feature>
<evidence type="ECO:0000256" key="3">
    <source>
        <dbReference type="ARBA" id="ARBA00022726"/>
    </source>
</evidence>
<evidence type="ECO:0000313" key="6">
    <source>
        <dbReference type="EMBL" id="CAH1117807.1"/>
    </source>
</evidence>
<feature type="domain" description="Nucleoside phosphorylase" evidence="5">
    <location>
        <begin position="6"/>
        <end position="250"/>
    </location>
</feature>
<dbReference type="FunFam" id="3.40.50.1580:FF:000012">
    <property type="entry name" value="Probable 6-oxopurine nucleoside phosphorylase"/>
    <property type="match status" value="1"/>
</dbReference>
<feature type="binding site" evidence="4">
    <location>
        <position position="192"/>
    </location>
    <ligand>
        <name>phosphate</name>
        <dbReference type="ChEBI" id="CHEBI:43474"/>
    </ligand>
</feature>
<dbReference type="InterPro" id="IPR035994">
    <property type="entry name" value="Nucleoside_phosphorylase_sf"/>
</dbReference>
<proteinExistence type="inferred from homology"/>
<evidence type="ECO:0000256" key="2">
    <source>
        <dbReference type="ARBA" id="ARBA00022679"/>
    </source>
</evidence>
<keyword evidence="2 4" id="KW-0808">Transferase</keyword>
<comment type="subunit">
    <text evidence="4">Homotrimer.</text>
</comment>
<keyword evidence="3 4" id="KW-0660">Purine salvage</keyword>
<evidence type="ECO:0000256" key="1">
    <source>
        <dbReference type="ARBA" id="ARBA00022676"/>
    </source>
</evidence>
<dbReference type="NCBIfam" id="TIGR01694">
    <property type="entry name" value="MTAP"/>
    <property type="match status" value="1"/>
</dbReference>
<dbReference type="GO" id="GO:0005829">
    <property type="term" value="C:cytosol"/>
    <property type="evidence" value="ECO:0007669"/>
    <property type="project" value="TreeGrafter"/>
</dbReference>
<dbReference type="SUPFAM" id="SSF53167">
    <property type="entry name" value="Purine and uridine phosphorylases"/>
    <property type="match status" value="1"/>
</dbReference>
<dbReference type="Gene3D" id="3.40.50.1580">
    <property type="entry name" value="Nucleoside phosphorylase domain"/>
    <property type="match status" value="1"/>
</dbReference>
<dbReference type="InterPro" id="IPR000845">
    <property type="entry name" value="Nucleoside_phosphorylase_d"/>
</dbReference>
<dbReference type="GO" id="GO:0017061">
    <property type="term" value="F:S-methyl-5-thioadenosine phosphorylase activity"/>
    <property type="evidence" value="ECO:0007669"/>
    <property type="project" value="UniProtKB-UniRule"/>
</dbReference>
<evidence type="ECO:0000259" key="5">
    <source>
        <dbReference type="Pfam" id="PF01048"/>
    </source>
</evidence>
<dbReference type="PANTHER" id="PTHR42679">
    <property type="entry name" value="S-METHYL-5'-THIOADENOSINE PHOSPHORYLASE"/>
    <property type="match status" value="1"/>
</dbReference>
<keyword evidence="1 4" id="KW-0328">Glycosyltransferase</keyword>
<protein>
    <recommendedName>
        <fullName evidence="4">S-methyl-5'-thioadenosine phosphorylase</fullName>
        <ecNumber evidence="4">2.4.2.28</ecNumber>
    </recommendedName>
    <alternativeName>
        <fullName evidence="4">5'-methylthioadenosine phosphorylase</fullName>
        <shortName evidence="4">MTA phosphorylase</shortName>
        <shortName evidence="4">MTAP</shortName>
        <shortName evidence="4">MTAPase</shortName>
    </alternativeName>
</protein>
<dbReference type="InterPro" id="IPR010044">
    <property type="entry name" value="MTAP"/>
</dbReference>
<dbReference type="InterPro" id="IPR018099">
    <property type="entry name" value="Purine_phosphorylase-2_CS"/>
</dbReference>
<feature type="site" description="Important for substrate specificity" evidence="4">
    <location>
        <position position="228"/>
    </location>
</feature>
<feature type="site" description="Important for substrate specificity" evidence="4">
    <location>
        <position position="173"/>
    </location>
</feature>
<dbReference type="OrthoDB" id="431409at2759"/>
<dbReference type="HAMAP" id="MF_01963">
    <property type="entry name" value="MTAP"/>
    <property type="match status" value="1"/>
</dbReference>
<dbReference type="EMBL" id="OU896716">
    <property type="protein sequence ID" value="CAH1117807.1"/>
    <property type="molecule type" value="Genomic_DNA"/>
</dbReference>
<keyword evidence="4" id="KW-0539">Nucleus</keyword>
<dbReference type="GO" id="GO:0006166">
    <property type="term" value="P:purine ribonucleoside salvage"/>
    <property type="evidence" value="ECO:0007669"/>
    <property type="project" value="UniProtKB-KW"/>
</dbReference>
<accession>A0A9P0D964</accession>
<comment type="similarity">
    <text evidence="4">Belongs to the PNP/MTAP phosphorylase family. MTAP subfamily.</text>
</comment>
<organism evidence="6 7">
    <name type="scientific">Phaedon cochleariae</name>
    <name type="common">Mustard beetle</name>
    <dbReference type="NCBI Taxonomy" id="80249"/>
    <lineage>
        <taxon>Eukaryota</taxon>
        <taxon>Metazoa</taxon>
        <taxon>Ecdysozoa</taxon>
        <taxon>Arthropoda</taxon>
        <taxon>Hexapoda</taxon>
        <taxon>Insecta</taxon>
        <taxon>Pterygota</taxon>
        <taxon>Neoptera</taxon>
        <taxon>Endopterygota</taxon>
        <taxon>Coleoptera</taxon>
        <taxon>Polyphaga</taxon>
        <taxon>Cucujiformia</taxon>
        <taxon>Chrysomeloidea</taxon>
        <taxon>Chrysomelidae</taxon>
        <taxon>Chrysomelinae</taxon>
        <taxon>Chrysomelini</taxon>
        <taxon>Phaedon</taxon>
    </lineage>
</organism>
<feature type="binding site" evidence="4">
    <location>
        <begin position="55"/>
        <end position="56"/>
    </location>
    <ligand>
        <name>phosphate</name>
        <dbReference type="ChEBI" id="CHEBI:43474"/>
    </ligand>
</feature>
<dbReference type="GO" id="GO:0005634">
    <property type="term" value="C:nucleus"/>
    <property type="evidence" value="ECO:0007669"/>
    <property type="project" value="UniProtKB-SubCell"/>
</dbReference>
<dbReference type="Proteomes" id="UP001153737">
    <property type="component" value="Chromosome 10"/>
</dbReference>
<dbReference type="GO" id="GO:0019509">
    <property type="term" value="P:L-methionine salvage from methylthioadenosine"/>
    <property type="evidence" value="ECO:0007669"/>
    <property type="project" value="UniProtKB-UniRule"/>
</dbReference>
<reference evidence="6" key="2">
    <citation type="submission" date="2022-10" db="EMBL/GenBank/DDBJ databases">
        <authorList>
            <consortium name="ENA_rothamsted_submissions"/>
            <consortium name="culmorum"/>
            <person name="King R."/>
        </authorList>
    </citation>
    <scope>NUCLEOTIDE SEQUENCE</scope>
</reference>
<name>A0A9P0D964_PHACE</name>
<comment type="catalytic activity">
    <reaction evidence="4">
        <text>S-methyl-5'-thioadenosine + phosphate = 5-(methylsulfanyl)-alpha-D-ribose 1-phosphate + adenine</text>
        <dbReference type="Rhea" id="RHEA:11852"/>
        <dbReference type="ChEBI" id="CHEBI:16708"/>
        <dbReference type="ChEBI" id="CHEBI:17509"/>
        <dbReference type="ChEBI" id="CHEBI:43474"/>
        <dbReference type="ChEBI" id="CHEBI:58533"/>
        <dbReference type="EC" id="2.4.2.28"/>
    </reaction>
</comment>
<evidence type="ECO:0000256" key="4">
    <source>
        <dbReference type="HAMAP-Rule" id="MF_03155"/>
    </source>
</evidence>
<dbReference type="AlphaFoldDB" id="A0A9P0D964"/>
<comment type="subcellular location">
    <subcellularLocation>
        <location evidence="4">Cytoplasm</location>
    </subcellularLocation>
    <subcellularLocation>
        <location evidence="4">Nucleus</location>
    </subcellularLocation>
</comment>
<gene>
    <name evidence="6" type="ORF">PHAECO_LOCUS1522</name>
</gene>
<reference evidence="6" key="1">
    <citation type="submission" date="2022-01" db="EMBL/GenBank/DDBJ databases">
        <authorList>
            <person name="King R."/>
        </authorList>
    </citation>
    <scope>NUCLEOTIDE SEQUENCE</scope>
</reference>
<feature type="binding site" evidence="4">
    <location>
        <begin position="215"/>
        <end position="217"/>
    </location>
    <ligand>
        <name>substrate</name>
    </ligand>
</feature>
<sequence>MAPVIKIGIIGGSGFDDPDILKNRKEKTVSTPFGNPSDVLILGEIEKVPCVLLARHGRKHNITPGNVNYRANIWALKEEGCTHIIATTAVGSLQENIKPGDIVVLDSFIDRTTGRKQSFYDGEPGHPIGVCHIPLEPAYCQETRKVIIEIAEELNITIHSTGTVVTVEGPRFSSRAESNVFRQWGGDVITMTAVPEVVLAKEAGICYASMALVTDYDCWRDSGEKVCVANVMKTFSENVVKVTRLLTTVLPRIAERDWEATIQELKDVVQGSIMLPH</sequence>
<keyword evidence="4" id="KW-0963">Cytoplasm</keyword>
<keyword evidence="7" id="KW-1185">Reference proteome</keyword>
<dbReference type="Pfam" id="PF01048">
    <property type="entry name" value="PNP_UDP_1"/>
    <property type="match status" value="1"/>
</dbReference>